<evidence type="ECO:0000313" key="3">
    <source>
        <dbReference type="Proteomes" id="UP000543579"/>
    </source>
</evidence>
<name>A0A7W5CJV1_9MICO</name>
<gene>
    <name evidence="2" type="ORF">FHS07_001905</name>
</gene>
<dbReference type="Proteomes" id="UP000543579">
    <property type="component" value="Unassembled WGS sequence"/>
</dbReference>
<dbReference type="RefSeq" id="WP_183419667.1">
    <property type="nucleotide sequence ID" value="NZ_JACHXY010000002.1"/>
</dbReference>
<accession>A0A7W5CJV1</accession>
<protein>
    <submittedName>
        <fullName evidence="2">Uncharacterized protein</fullName>
    </submittedName>
</protein>
<proteinExistence type="predicted"/>
<organism evidence="2 3">
    <name type="scientific">Microbacterium proteolyticum</name>
    <dbReference type="NCBI Taxonomy" id="1572644"/>
    <lineage>
        <taxon>Bacteria</taxon>
        <taxon>Bacillati</taxon>
        <taxon>Actinomycetota</taxon>
        <taxon>Actinomycetes</taxon>
        <taxon>Micrococcales</taxon>
        <taxon>Microbacteriaceae</taxon>
        <taxon>Microbacterium</taxon>
    </lineage>
</organism>
<evidence type="ECO:0000313" key="2">
    <source>
        <dbReference type="EMBL" id="MBB3158209.1"/>
    </source>
</evidence>
<dbReference type="EMBL" id="JACHXY010000002">
    <property type="protein sequence ID" value="MBB3158209.1"/>
    <property type="molecule type" value="Genomic_DNA"/>
</dbReference>
<feature type="transmembrane region" description="Helical" evidence="1">
    <location>
        <begin position="6"/>
        <end position="28"/>
    </location>
</feature>
<sequence>MLTASALGEIAGAVATVVGGAFGVWLFVRKVWPVVRSIPSGVLAFARGVITAAQVLDSVKGLPAFIDRTDAQMAAIHHELHPNSGTSMNDAVRRTEARVAELGETSERLEVGVAGLYRKVDELAEVDDRLWSEIENTGGAGADGEGQNG</sequence>
<reference evidence="2 3" key="1">
    <citation type="submission" date="2020-08" db="EMBL/GenBank/DDBJ databases">
        <title>Genomic Encyclopedia of Type Strains, Phase III (KMG-III): the genomes of soil and plant-associated and newly described type strains.</title>
        <authorList>
            <person name="Whitman W."/>
        </authorList>
    </citation>
    <scope>NUCLEOTIDE SEQUENCE [LARGE SCALE GENOMIC DNA]</scope>
    <source>
        <strain evidence="2 3">CECT 8356</strain>
    </source>
</reference>
<comment type="caution">
    <text evidence="2">The sequence shown here is derived from an EMBL/GenBank/DDBJ whole genome shotgun (WGS) entry which is preliminary data.</text>
</comment>
<keyword evidence="1" id="KW-0812">Transmembrane</keyword>
<evidence type="ECO:0000256" key="1">
    <source>
        <dbReference type="SAM" id="Phobius"/>
    </source>
</evidence>
<keyword evidence="1" id="KW-1133">Transmembrane helix</keyword>
<dbReference type="AlphaFoldDB" id="A0A7W5CJV1"/>
<keyword evidence="1" id="KW-0472">Membrane</keyword>